<dbReference type="EMBL" id="ADKO01000101">
    <property type="protein sequence ID" value="EFG16540.1"/>
    <property type="molecule type" value="Genomic_DNA"/>
</dbReference>
<evidence type="ECO:0000313" key="1">
    <source>
        <dbReference type="EMBL" id="EFG16540.1"/>
    </source>
</evidence>
<sequence>MMKTDFIIPFFILSSVIRSPIHFNPDNNYINYSFLPLVISVLCA</sequence>
<dbReference type="Proteomes" id="UP000004563">
    <property type="component" value="Unassembled WGS sequence"/>
</dbReference>
<dbReference type="AlphaFoldDB" id="D4VC06"/>
<gene>
    <name evidence="1" type="ORF">CUU_1661</name>
</gene>
<name>D4VC06_PHOVU</name>
<organism evidence="1 2">
    <name type="scientific">Phocaeicola vulgatus PC510</name>
    <dbReference type="NCBI Taxonomy" id="702446"/>
    <lineage>
        <taxon>Bacteria</taxon>
        <taxon>Pseudomonadati</taxon>
        <taxon>Bacteroidota</taxon>
        <taxon>Bacteroidia</taxon>
        <taxon>Bacteroidales</taxon>
        <taxon>Bacteroidaceae</taxon>
        <taxon>Phocaeicola</taxon>
    </lineage>
</organism>
<comment type="caution">
    <text evidence="1">The sequence shown here is derived from an EMBL/GenBank/DDBJ whole genome shotgun (WGS) entry which is preliminary data.</text>
</comment>
<reference evidence="1 2" key="1">
    <citation type="journal article" date="2011" name="J. Bacteriol.">
        <title>Draft genome sequence of Bacteroides vulgatus PC510, a strain isolated from human feces.</title>
        <authorList>
            <person name="Cuiv P.O."/>
            <person name="Klaassens E.S."/>
            <person name="Durkin A.S."/>
            <person name="Harkins D.M."/>
            <person name="Foster L."/>
            <person name="McCorrison J."/>
            <person name="Torralba M."/>
            <person name="Nelson K.E."/>
            <person name="Morrison M."/>
        </authorList>
    </citation>
    <scope>NUCLEOTIDE SEQUENCE [LARGE SCALE GENOMIC DNA]</scope>
    <source>
        <strain evidence="1 2">PC510</strain>
    </source>
</reference>
<protein>
    <submittedName>
        <fullName evidence="1">Uncharacterized protein</fullName>
    </submittedName>
</protein>
<accession>D4VC06</accession>
<evidence type="ECO:0000313" key="2">
    <source>
        <dbReference type="Proteomes" id="UP000004563"/>
    </source>
</evidence>
<proteinExistence type="predicted"/>